<gene>
    <name evidence="5" type="ORF">JCM19296_3346</name>
</gene>
<dbReference type="Pfam" id="PF08014">
    <property type="entry name" value="MATCAP"/>
    <property type="match status" value="1"/>
</dbReference>
<organism evidence="5 6">
    <name type="scientific">Nonlabens ulvanivorans</name>
    <name type="common">Persicivirga ulvanivorans</name>
    <dbReference type="NCBI Taxonomy" id="906888"/>
    <lineage>
        <taxon>Bacteria</taxon>
        <taxon>Pseudomonadati</taxon>
        <taxon>Bacteroidota</taxon>
        <taxon>Flavobacteriia</taxon>
        <taxon>Flavobacteriales</taxon>
        <taxon>Flavobacteriaceae</taxon>
        <taxon>Nonlabens</taxon>
    </lineage>
</organism>
<dbReference type="GO" id="GO:0008237">
    <property type="term" value="F:metallopeptidase activity"/>
    <property type="evidence" value="ECO:0007669"/>
    <property type="project" value="UniProtKB-KW"/>
</dbReference>
<dbReference type="PANTHER" id="PTHR31817">
    <property type="match status" value="1"/>
</dbReference>
<accession>A0A081DFP1</accession>
<evidence type="ECO:0000256" key="2">
    <source>
        <dbReference type="ARBA" id="ARBA00022670"/>
    </source>
</evidence>
<protein>
    <submittedName>
        <fullName evidence="5">Uncharacterized protein</fullName>
    </submittedName>
</protein>
<dbReference type="GO" id="GO:0006508">
    <property type="term" value="P:proteolysis"/>
    <property type="evidence" value="ECO:0007669"/>
    <property type="project" value="UniProtKB-KW"/>
</dbReference>
<keyword evidence="3" id="KW-0378">Hydrolase</keyword>
<dbReference type="InterPro" id="IPR012548">
    <property type="entry name" value="MATCAP"/>
</dbReference>
<dbReference type="SMART" id="SM01154">
    <property type="entry name" value="DUF1704"/>
    <property type="match status" value="1"/>
</dbReference>
<keyword evidence="4" id="KW-0482">Metalloprotease</keyword>
<evidence type="ECO:0000313" key="6">
    <source>
        <dbReference type="Proteomes" id="UP000028980"/>
    </source>
</evidence>
<dbReference type="AlphaFoldDB" id="A0A081DFP1"/>
<comment type="caution">
    <text evidence="5">The sequence shown here is derived from an EMBL/GenBank/DDBJ whole genome shotgun (WGS) entry which is preliminary data.</text>
</comment>
<dbReference type="Proteomes" id="UP000028980">
    <property type="component" value="Unassembled WGS sequence"/>
</dbReference>
<dbReference type="GO" id="GO:0080164">
    <property type="term" value="P:regulation of nitric oxide metabolic process"/>
    <property type="evidence" value="ECO:0007669"/>
    <property type="project" value="TreeGrafter"/>
</dbReference>
<dbReference type="EMBL" id="BBLG01000012">
    <property type="protein sequence ID" value="GAK77737.1"/>
    <property type="molecule type" value="Genomic_DNA"/>
</dbReference>
<sequence length="158" mass="17780">MFSNGFPNNVETQEGLAVMSEYLSGNLTMTRLHELAYRVIAVDSLTKGYSFADTFDLIHNQYKLHKEKAFNITLRVHRGGGFTKDALYLSGLKKIYDLYKGGNSLDHLMMGKCSLEYAPVVNELLNQGLAIPSKYKSLSLQLEPVIDPTIDFILKNLK</sequence>
<evidence type="ECO:0000256" key="1">
    <source>
        <dbReference type="ARBA" id="ARBA00001947"/>
    </source>
</evidence>
<keyword evidence="2" id="KW-0645">Protease</keyword>
<reference evidence="5 6" key="1">
    <citation type="journal article" date="2014" name="Genome Announc.">
        <title>Draft Genome Sequences of Marine Flavobacterium Nonlabens Strains NR17, NR24, NR27, NR32, NR33, and Ara13.</title>
        <authorList>
            <person name="Nakanishi M."/>
            <person name="Meirelles P."/>
            <person name="Suzuki R."/>
            <person name="Takatani N."/>
            <person name="Mino S."/>
            <person name="Suda W."/>
            <person name="Oshima K."/>
            <person name="Hattori M."/>
            <person name="Ohkuma M."/>
            <person name="Hosokawa M."/>
            <person name="Miyashita K."/>
            <person name="Thompson F.L."/>
            <person name="Niwa A."/>
            <person name="Sawabe T."/>
            <person name="Sawabe T."/>
        </authorList>
    </citation>
    <scope>NUCLEOTIDE SEQUENCE [LARGE SCALE GENOMIC DNA]</scope>
    <source>
        <strain evidence="6">JCM19296</strain>
    </source>
</reference>
<evidence type="ECO:0000256" key="3">
    <source>
        <dbReference type="ARBA" id="ARBA00022801"/>
    </source>
</evidence>
<proteinExistence type="predicted"/>
<dbReference type="PANTHER" id="PTHR31817:SF0">
    <property type="entry name" value="CHROMOSOME UNDETERMINED SCAFFOLD_67, WHOLE GENOME SHOTGUN SEQUENCE"/>
    <property type="match status" value="1"/>
</dbReference>
<name>A0A081DFP1_NONUL</name>
<evidence type="ECO:0000256" key="4">
    <source>
        <dbReference type="ARBA" id="ARBA00023049"/>
    </source>
</evidence>
<comment type="cofactor">
    <cofactor evidence="1">
        <name>Zn(2+)</name>
        <dbReference type="ChEBI" id="CHEBI:29105"/>
    </cofactor>
</comment>
<evidence type="ECO:0000313" key="5">
    <source>
        <dbReference type="EMBL" id="GAK77737.1"/>
    </source>
</evidence>